<evidence type="ECO:0000313" key="3">
    <source>
        <dbReference type="Proteomes" id="UP000238325"/>
    </source>
</evidence>
<dbReference type="Proteomes" id="UP000238325">
    <property type="component" value="Unassembled WGS sequence"/>
</dbReference>
<proteinExistence type="predicted"/>
<evidence type="ECO:0000313" key="1">
    <source>
        <dbReference type="EMBL" id="PRB83592.1"/>
    </source>
</evidence>
<dbReference type="PROSITE" id="PS51257">
    <property type="entry name" value="PROKAR_LIPOPROTEIN"/>
    <property type="match status" value="1"/>
</dbReference>
<protein>
    <recommendedName>
        <fullName evidence="5">Lipoprotein</fullName>
    </recommendedName>
</protein>
<organism evidence="1 4">
    <name type="scientific">Chryseobacterium culicis</name>
    <dbReference type="NCBI Taxonomy" id="680127"/>
    <lineage>
        <taxon>Bacteria</taxon>
        <taxon>Pseudomonadati</taxon>
        <taxon>Bacteroidota</taxon>
        <taxon>Flavobacteriia</taxon>
        <taxon>Flavobacteriales</taxon>
        <taxon>Weeksellaceae</taxon>
        <taxon>Chryseobacterium group</taxon>
        <taxon>Chryseobacterium</taxon>
    </lineage>
</organism>
<dbReference type="AlphaFoldDB" id="A0A2S9CSX6"/>
<sequence>MKLQKKILKQYKARIPFVLFFLLLMTGCTKGPSFFEFTTEKVDRDIVEDLKKIKNLPHPRLLYSDTIYEVWKTCSGEWGGTVYFKNKKTNKIYNARATCPVSVNRINNKYYISNSLSHLSGSSDIMEVIDPEKMEQATKIPVYYPDIITREYESHSSKGTKKLIESFGTLIMSSFVYKQKLYSILLHYDTNQVTISELRDNKFYTIQEIDKDLFSDDPLIIKKSENYQKIYLQHPNPRILEINENKIRFISYTKSKK</sequence>
<dbReference type="EMBL" id="PCPP01000002">
    <property type="protein sequence ID" value="PRB83592.1"/>
    <property type="molecule type" value="Genomic_DNA"/>
</dbReference>
<evidence type="ECO:0000313" key="4">
    <source>
        <dbReference type="Proteomes" id="UP000238534"/>
    </source>
</evidence>
<dbReference type="Proteomes" id="UP000238534">
    <property type="component" value="Unassembled WGS sequence"/>
</dbReference>
<comment type="caution">
    <text evidence="1">The sequence shown here is derived from an EMBL/GenBank/DDBJ whole genome shotgun (WGS) entry which is preliminary data.</text>
</comment>
<keyword evidence="3" id="KW-1185">Reference proteome</keyword>
<name>A0A2S9CSX6_CHRCI</name>
<accession>A0A2S9CSX6</accession>
<gene>
    <name evidence="1" type="ORF">CQ022_15955</name>
    <name evidence="2" type="ORF">CQ033_14850</name>
</gene>
<evidence type="ECO:0008006" key="5">
    <source>
        <dbReference type="Google" id="ProtNLM"/>
    </source>
</evidence>
<dbReference type="EMBL" id="PCPH01000003">
    <property type="protein sequence ID" value="PRB89834.1"/>
    <property type="molecule type" value="Genomic_DNA"/>
</dbReference>
<reference evidence="3 4" key="1">
    <citation type="submission" date="2017-09" db="EMBL/GenBank/DDBJ databases">
        <title>Genomic, metabolic, and phenotypic characteristics of bacterial isolates from the natural microbiome of the model nematode Caenorhabditis elegans.</title>
        <authorList>
            <person name="Zimmermann J."/>
            <person name="Obeng N."/>
            <person name="Yang W."/>
            <person name="Obeng O."/>
            <person name="Kissoyan K."/>
            <person name="Pees B."/>
            <person name="Dirksen P."/>
            <person name="Hoppner M."/>
            <person name="Franke A."/>
            <person name="Rosenstiel P."/>
            <person name="Leippe M."/>
            <person name="Dierking K."/>
            <person name="Kaleta C."/>
            <person name="Schulenburg H."/>
        </authorList>
    </citation>
    <scope>NUCLEOTIDE SEQUENCE [LARGE SCALE GENOMIC DNA]</scope>
    <source>
        <strain evidence="1 4">MYb25</strain>
        <strain evidence="2 3">MYb44</strain>
    </source>
</reference>
<evidence type="ECO:0000313" key="2">
    <source>
        <dbReference type="EMBL" id="PRB89834.1"/>
    </source>
</evidence>